<keyword evidence="2" id="KW-1185">Reference proteome</keyword>
<evidence type="ECO:0000313" key="1">
    <source>
        <dbReference type="EnsemblPlants" id="Zm00001eb369400_P001"/>
    </source>
</evidence>
<name>A0A804R094_MAIZE</name>
<accession>A0A804R094</accession>
<dbReference type="EnsemblPlants" id="Zm00001eb369400_T001">
    <property type="protein sequence ID" value="Zm00001eb369400_P001"/>
    <property type="gene ID" value="Zm00001eb369400"/>
</dbReference>
<reference evidence="1" key="2">
    <citation type="submission" date="2019-07" db="EMBL/GenBank/DDBJ databases">
        <authorList>
            <person name="Seetharam A."/>
            <person name="Woodhouse M."/>
            <person name="Cannon E."/>
        </authorList>
    </citation>
    <scope>NUCLEOTIDE SEQUENCE [LARGE SCALE GENOMIC DNA]</scope>
    <source>
        <strain evidence="1">cv. B73</strain>
    </source>
</reference>
<reference evidence="1" key="3">
    <citation type="submission" date="2021-05" db="UniProtKB">
        <authorList>
            <consortium name="EnsemblPlants"/>
        </authorList>
    </citation>
    <scope>IDENTIFICATION</scope>
    <source>
        <strain evidence="1">cv. B73</strain>
    </source>
</reference>
<evidence type="ECO:0000313" key="2">
    <source>
        <dbReference type="Proteomes" id="UP000007305"/>
    </source>
</evidence>
<dbReference type="InParanoid" id="A0A804R094"/>
<protein>
    <submittedName>
        <fullName evidence="1">Uncharacterized protein</fullName>
    </submittedName>
</protein>
<reference evidence="2" key="1">
    <citation type="journal article" date="2009" name="Science">
        <title>The B73 maize genome: complexity, diversity, and dynamics.</title>
        <authorList>
            <person name="Schnable P.S."/>
            <person name="Ware D."/>
            <person name="Fulton R.S."/>
            <person name="Stein J.C."/>
            <person name="Wei F."/>
            <person name="Pasternak S."/>
            <person name="Liang C."/>
            <person name="Zhang J."/>
            <person name="Fulton L."/>
            <person name="Graves T.A."/>
            <person name="Minx P."/>
            <person name="Reily A.D."/>
            <person name="Courtney L."/>
            <person name="Kruchowski S.S."/>
            <person name="Tomlinson C."/>
            <person name="Strong C."/>
            <person name="Delehaunty K."/>
            <person name="Fronick C."/>
            <person name="Courtney B."/>
            <person name="Rock S.M."/>
            <person name="Belter E."/>
            <person name="Du F."/>
            <person name="Kim K."/>
            <person name="Abbott R.M."/>
            <person name="Cotton M."/>
            <person name="Levy A."/>
            <person name="Marchetto P."/>
            <person name="Ochoa K."/>
            <person name="Jackson S.M."/>
            <person name="Gillam B."/>
            <person name="Chen W."/>
            <person name="Yan L."/>
            <person name="Higginbotham J."/>
            <person name="Cardenas M."/>
            <person name="Waligorski J."/>
            <person name="Applebaum E."/>
            <person name="Phelps L."/>
            <person name="Falcone J."/>
            <person name="Kanchi K."/>
            <person name="Thane T."/>
            <person name="Scimone A."/>
            <person name="Thane N."/>
            <person name="Henke J."/>
            <person name="Wang T."/>
            <person name="Ruppert J."/>
            <person name="Shah N."/>
            <person name="Rotter K."/>
            <person name="Hodges J."/>
            <person name="Ingenthron E."/>
            <person name="Cordes M."/>
            <person name="Kohlberg S."/>
            <person name="Sgro J."/>
            <person name="Delgado B."/>
            <person name="Mead K."/>
            <person name="Chinwalla A."/>
            <person name="Leonard S."/>
            <person name="Crouse K."/>
            <person name="Collura K."/>
            <person name="Kudrna D."/>
            <person name="Currie J."/>
            <person name="He R."/>
            <person name="Angelova A."/>
            <person name="Rajasekar S."/>
            <person name="Mueller T."/>
            <person name="Lomeli R."/>
            <person name="Scara G."/>
            <person name="Ko A."/>
            <person name="Delaney K."/>
            <person name="Wissotski M."/>
            <person name="Lopez G."/>
            <person name="Campos D."/>
            <person name="Braidotti M."/>
            <person name="Ashley E."/>
            <person name="Golser W."/>
            <person name="Kim H."/>
            <person name="Lee S."/>
            <person name="Lin J."/>
            <person name="Dujmic Z."/>
            <person name="Kim W."/>
            <person name="Talag J."/>
            <person name="Zuccolo A."/>
            <person name="Fan C."/>
            <person name="Sebastian A."/>
            <person name="Kramer M."/>
            <person name="Spiegel L."/>
            <person name="Nascimento L."/>
            <person name="Zutavern T."/>
            <person name="Miller B."/>
            <person name="Ambroise C."/>
            <person name="Muller S."/>
            <person name="Spooner W."/>
            <person name="Narechania A."/>
            <person name="Ren L."/>
            <person name="Wei S."/>
            <person name="Kumari S."/>
            <person name="Faga B."/>
            <person name="Levy M.J."/>
            <person name="McMahan L."/>
            <person name="Van Buren P."/>
            <person name="Vaughn M.W."/>
            <person name="Ying K."/>
            <person name="Yeh C.-T."/>
            <person name="Emrich S.J."/>
            <person name="Jia Y."/>
            <person name="Kalyanaraman A."/>
            <person name="Hsia A.-P."/>
            <person name="Barbazuk W.B."/>
            <person name="Baucom R.S."/>
            <person name="Brutnell T.P."/>
            <person name="Carpita N.C."/>
            <person name="Chaparro C."/>
            <person name="Chia J.-M."/>
            <person name="Deragon J.-M."/>
            <person name="Estill J.C."/>
            <person name="Fu Y."/>
            <person name="Jeddeloh J.A."/>
            <person name="Han Y."/>
            <person name="Lee H."/>
            <person name="Li P."/>
            <person name="Lisch D.R."/>
            <person name="Liu S."/>
            <person name="Liu Z."/>
            <person name="Nagel D.H."/>
            <person name="McCann M.C."/>
            <person name="SanMiguel P."/>
            <person name="Myers A.M."/>
            <person name="Nettleton D."/>
            <person name="Nguyen J."/>
            <person name="Penning B.W."/>
            <person name="Ponnala L."/>
            <person name="Schneider K.L."/>
            <person name="Schwartz D.C."/>
            <person name="Sharma A."/>
            <person name="Soderlund C."/>
            <person name="Springer N.M."/>
            <person name="Sun Q."/>
            <person name="Wang H."/>
            <person name="Waterman M."/>
            <person name="Westerman R."/>
            <person name="Wolfgruber T.K."/>
            <person name="Yang L."/>
            <person name="Yu Y."/>
            <person name="Zhang L."/>
            <person name="Zhou S."/>
            <person name="Zhu Q."/>
            <person name="Bennetzen J.L."/>
            <person name="Dawe R.K."/>
            <person name="Jiang J."/>
            <person name="Jiang N."/>
            <person name="Presting G.G."/>
            <person name="Wessler S.R."/>
            <person name="Aluru S."/>
            <person name="Martienssen R.A."/>
            <person name="Clifton S.W."/>
            <person name="McCombie W.R."/>
            <person name="Wing R.A."/>
            <person name="Wilson R.K."/>
        </authorList>
    </citation>
    <scope>NUCLEOTIDE SEQUENCE [LARGE SCALE GENOMIC DNA]</scope>
    <source>
        <strain evidence="2">cv. B73</strain>
    </source>
</reference>
<dbReference type="AlphaFoldDB" id="A0A804R094"/>
<organism evidence="1 2">
    <name type="scientific">Zea mays</name>
    <name type="common">Maize</name>
    <dbReference type="NCBI Taxonomy" id="4577"/>
    <lineage>
        <taxon>Eukaryota</taxon>
        <taxon>Viridiplantae</taxon>
        <taxon>Streptophyta</taxon>
        <taxon>Embryophyta</taxon>
        <taxon>Tracheophyta</taxon>
        <taxon>Spermatophyta</taxon>
        <taxon>Magnoliopsida</taxon>
        <taxon>Liliopsida</taxon>
        <taxon>Poales</taxon>
        <taxon>Poaceae</taxon>
        <taxon>PACMAD clade</taxon>
        <taxon>Panicoideae</taxon>
        <taxon>Andropogonodae</taxon>
        <taxon>Andropogoneae</taxon>
        <taxon>Tripsacinae</taxon>
        <taxon>Zea</taxon>
    </lineage>
</organism>
<dbReference type="Gramene" id="Zm00001eb369400_T001">
    <property type="protein sequence ID" value="Zm00001eb369400_P001"/>
    <property type="gene ID" value="Zm00001eb369400"/>
</dbReference>
<dbReference type="Proteomes" id="UP000007305">
    <property type="component" value="Chromosome 8"/>
</dbReference>
<proteinExistence type="predicted"/>
<sequence length="115" mass="12984">MIKAASGEELSVGSQDCSSNTVINNLNGPKRRTTGQTIGLIIFLSQIVEETYREYHVKSNHKMNIAVCRCQDDSTALCRGYQESLLKLQLSTSRHRMKTITLTCELSLTTKLKWF</sequence>